<dbReference type="Proteomes" id="UP000479710">
    <property type="component" value="Unassembled WGS sequence"/>
</dbReference>
<keyword evidence="5" id="KW-1185">Reference proteome</keyword>
<proteinExistence type="predicted"/>
<gene>
    <name evidence="4" type="ORF">E2562_021711</name>
</gene>
<dbReference type="Gene3D" id="3.30.40.10">
    <property type="entry name" value="Zinc/RING finger domain, C3HC4 (zinc finger)"/>
    <property type="match status" value="1"/>
</dbReference>
<feature type="domain" description="RING-type" evidence="3">
    <location>
        <begin position="64"/>
        <end position="106"/>
    </location>
</feature>
<evidence type="ECO:0000313" key="5">
    <source>
        <dbReference type="Proteomes" id="UP000479710"/>
    </source>
</evidence>
<dbReference type="CDD" id="cd16448">
    <property type="entry name" value="RING-H2"/>
    <property type="match status" value="1"/>
</dbReference>
<protein>
    <recommendedName>
        <fullName evidence="3">RING-type domain-containing protein</fullName>
    </recommendedName>
</protein>
<sequence>MAIAPVNIPPRATRVEVFVDVGILRLFDHTPERMEGSGNEEEEEDGASPVKRKRVVDGVAVEDCSICLIELEIDLVAWPGCSVAHVFHGECLKMNLEMSDKCPLCRKDLGIKDL</sequence>
<comment type="caution">
    <text evidence="4">The sequence shown here is derived from an EMBL/GenBank/DDBJ whole genome shotgun (WGS) entry which is preliminary data.</text>
</comment>
<dbReference type="OrthoDB" id="620960at2759"/>
<dbReference type="InterPro" id="IPR013083">
    <property type="entry name" value="Znf_RING/FYVE/PHD"/>
</dbReference>
<name>A0A6G1DZR7_9ORYZ</name>
<dbReference type="Pfam" id="PF13639">
    <property type="entry name" value="zf-RING_2"/>
    <property type="match status" value="1"/>
</dbReference>
<dbReference type="PROSITE" id="PS50089">
    <property type="entry name" value="ZF_RING_2"/>
    <property type="match status" value="1"/>
</dbReference>
<keyword evidence="1" id="KW-0862">Zinc</keyword>
<evidence type="ECO:0000256" key="2">
    <source>
        <dbReference type="SAM" id="MobiDB-lite"/>
    </source>
</evidence>
<dbReference type="InterPro" id="IPR001841">
    <property type="entry name" value="Znf_RING"/>
</dbReference>
<dbReference type="SUPFAM" id="SSF57850">
    <property type="entry name" value="RING/U-box"/>
    <property type="match status" value="1"/>
</dbReference>
<feature type="region of interest" description="Disordered" evidence="2">
    <location>
        <begin position="32"/>
        <end position="51"/>
    </location>
</feature>
<dbReference type="GO" id="GO:0008270">
    <property type="term" value="F:zinc ion binding"/>
    <property type="evidence" value="ECO:0007669"/>
    <property type="project" value="UniProtKB-KW"/>
</dbReference>
<evidence type="ECO:0000259" key="3">
    <source>
        <dbReference type="PROSITE" id="PS50089"/>
    </source>
</evidence>
<evidence type="ECO:0000256" key="1">
    <source>
        <dbReference type="PROSITE-ProRule" id="PRU00175"/>
    </source>
</evidence>
<accession>A0A6G1DZR7</accession>
<evidence type="ECO:0000313" key="4">
    <source>
        <dbReference type="EMBL" id="KAF0918020.1"/>
    </source>
</evidence>
<dbReference type="EMBL" id="SPHZ02000005">
    <property type="protein sequence ID" value="KAF0918020.1"/>
    <property type="molecule type" value="Genomic_DNA"/>
</dbReference>
<organism evidence="4 5">
    <name type="scientific">Oryza meyeriana var. granulata</name>
    <dbReference type="NCBI Taxonomy" id="110450"/>
    <lineage>
        <taxon>Eukaryota</taxon>
        <taxon>Viridiplantae</taxon>
        <taxon>Streptophyta</taxon>
        <taxon>Embryophyta</taxon>
        <taxon>Tracheophyta</taxon>
        <taxon>Spermatophyta</taxon>
        <taxon>Magnoliopsida</taxon>
        <taxon>Liliopsida</taxon>
        <taxon>Poales</taxon>
        <taxon>Poaceae</taxon>
        <taxon>BOP clade</taxon>
        <taxon>Oryzoideae</taxon>
        <taxon>Oryzeae</taxon>
        <taxon>Oryzinae</taxon>
        <taxon>Oryza</taxon>
        <taxon>Oryza meyeriana</taxon>
    </lineage>
</organism>
<dbReference type="AlphaFoldDB" id="A0A6G1DZR7"/>
<keyword evidence="1" id="KW-0863">Zinc-finger</keyword>
<reference evidence="4 5" key="1">
    <citation type="submission" date="2019-11" db="EMBL/GenBank/DDBJ databases">
        <title>Whole genome sequence of Oryza granulata.</title>
        <authorList>
            <person name="Li W."/>
        </authorList>
    </citation>
    <scope>NUCLEOTIDE SEQUENCE [LARGE SCALE GENOMIC DNA]</scope>
    <source>
        <strain evidence="5">cv. Menghai</strain>
        <tissue evidence="4">Leaf</tissue>
    </source>
</reference>
<keyword evidence="1" id="KW-0479">Metal-binding</keyword>